<accession>A0A5J4PBI8</accession>
<dbReference type="AlphaFoldDB" id="A0A5J4PBI8"/>
<name>A0A5J4PBI8_9ZZZZ</name>
<protein>
    <submittedName>
        <fullName evidence="1">Uncharacterized protein</fullName>
    </submittedName>
</protein>
<evidence type="ECO:0000313" key="1">
    <source>
        <dbReference type="EMBL" id="KAA6306051.1"/>
    </source>
</evidence>
<feature type="non-terminal residue" evidence="1">
    <location>
        <position position="112"/>
    </location>
</feature>
<proteinExistence type="predicted"/>
<gene>
    <name evidence="1" type="ORF">EZS27_042292</name>
</gene>
<dbReference type="EMBL" id="SNRY01010208">
    <property type="protein sequence ID" value="KAA6306051.1"/>
    <property type="molecule type" value="Genomic_DNA"/>
</dbReference>
<reference evidence="1" key="1">
    <citation type="submission" date="2019-03" db="EMBL/GenBank/DDBJ databases">
        <title>Single cell metagenomics reveals metabolic interactions within the superorganism composed of flagellate Streblomastix strix and complex community of Bacteroidetes bacteria on its surface.</title>
        <authorList>
            <person name="Treitli S.C."/>
            <person name="Kolisko M."/>
            <person name="Husnik F."/>
            <person name="Keeling P."/>
            <person name="Hampl V."/>
        </authorList>
    </citation>
    <scope>NUCLEOTIDE SEQUENCE</scope>
    <source>
        <strain evidence="1">STM</strain>
    </source>
</reference>
<comment type="caution">
    <text evidence="1">The sequence shown here is derived from an EMBL/GenBank/DDBJ whole genome shotgun (WGS) entry which is preliminary data.</text>
</comment>
<sequence length="112" mass="13080">MDNKVKKIVKIRIDGRPIDCYILEDNAVFIEEFIKEFFKSNSDDTPTILETMSENQTTNLKVYTIENVINNIKTKHLKYLAQIGLVDLIETNKNQVESKERNLSEFDNLILQ</sequence>
<organism evidence="1">
    <name type="scientific">termite gut metagenome</name>
    <dbReference type="NCBI Taxonomy" id="433724"/>
    <lineage>
        <taxon>unclassified sequences</taxon>
        <taxon>metagenomes</taxon>
        <taxon>organismal metagenomes</taxon>
    </lineage>
</organism>